<dbReference type="RefSeq" id="WP_182046246.1">
    <property type="nucleotide sequence ID" value="NZ_JAUCML010000012.1"/>
</dbReference>
<keyword evidence="11" id="KW-1185">Reference proteome</keyword>
<sequence>MAAEHRRSVEPDGAPTVAHHTAHHAATAEHPEAEQAEQHPTEQSSTQQEPADRRGGPGGGGDEPDPNRWKALVICLLGGGIVLLDVSIVNVALQSISSGLPGASPEAVQWILSGYALAFGLLLVPGGRLGDASGRRRMFVIGVGLFTVASALCGFAPNGLVLVIARLVQGFAGGLLTPQVTALIQQLFRGKERGTAFGLFGATVGIATAIGPLIGGLLITAFGTENGWRFVFFVNLPVGLVTILLAFRYLPAAATKERGRRHDFDPVGIVLLGAAVVALLLPFVQSEQWKSNAKWWLVVAAVVFAVLFVLWERRYGRTKEPVIDLGLFRRRSFSLGVGLATVYFAGFTPLFFVLTLALQSGLHYSALLAGLASVPFAIGSGVASTIGGRVVHRFGRQLIVVGTVLVLIGLGGVVWVVANHYGPNLGWWLVLPLLVGGIGSGLTISPNQTLTLSEVPVEQGGSAGGLIQVGARVGSAIGIAAVGSVFYSALASTKGDYAQGLPLGLGVSLAFVAAALVAGIVDVVVGKVRHTEATV</sequence>
<feature type="transmembrane region" description="Helical" evidence="8">
    <location>
        <begin position="424"/>
        <end position="444"/>
    </location>
</feature>
<keyword evidence="6 8" id="KW-0472">Membrane</keyword>
<dbReference type="EMBL" id="JAUCML010000012">
    <property type="protein sequence ID" value="MDM7886482.1"/>
    <property type="molecule type" value="Genomic_DNA"/>
</dbReference>
<evidence type="ECO:0000256" key="6">
    <source>
        <dbReference type="ARBA" id="ARBA00023136"/>
    </source>
</evidence>
<keyword evidence="4 8" id="KW-0812">Transmembrane</keyword>
<gene>
    <name evidence="10" type="ORF">QUG92_15335</name>
</gene>
<dbReference type="InterPro" id="IPR005829">
    <property type="entry name" value="Sugar_transporter_CS"/>
</dbReference>
<keyword evidence="2" id="KW-0813">Transport</keyword>
<dbReference type="InterPro" id="IPR020846">
    <property type="entry name" value="MFS_dom"/>
</dbReference>
<feature type="transmembrane region" description="Helical" evidence="8">
    <location>
        <begin position="163"/>
        <end position="184"/>
    </location>
</feature>
<dbReference type="PROSITE" id="PS00217">
    <property type="entry name" value="SUGAR_TRANSPORT_2"/>
    <property type="match status" value="1"/>
</dbReference>
<evidence type="ECO:0000256" key="5">
    <source>
        <dbReference type="ARBA" id="ARBA00022989"/>
    </source>
</evidence>
<dbReference type="SUPFAM" id="SSF103473">
    <property type="entry name" value="MFS general substrate transporter"/>
    <property type="match status" value="1"/>
</dbReference>
<feature type="transmembrane region" description="Helical" evidence="8">
    <location>
        <begin position="196"/>
        <end position="222"/>
    </location>
</feature>
<feature type="transmembrane region" description="Helical" evidence="8">
    <location>
        <begin position="501"/>
        <end position="525"/>
    </location>
</feature>
<evidence type="ECO:0000256" key="2">
    <source>
        <dbReference type="ARBA" id="ARBA00022448"/>
    </source>
</evidence>
<dbReference type="Gene3D" id="1.20.1720.10">
    <property type="entry name" value="Multidrug resistance protein D"/>
    <property type="match status" value="1"/>
</dbReference>
<dbReference type="NCBIfam" id="TIGR00711">
    <property type="entry name" value="efflux_EmrB"/>
    <property type="match status" value="1"/>
</dbReference>
<evidence type="ECO:0000259" key="9">
    <source>
        <dbReference type="PROSITE" id="PS50850"/>
    </source>
</evidence>
<evidence type="ECO:0000256" key="4">
    <source>
        <dbReference type="ARBA" id="ARBA00022692"/>
    </source>
</evidence>
<evidence type="ECO:0000256" key="8">
    <source>
        <dbReference type="SAM" id="Phobius"/>
    </source>
</evidence>
<keyword evidence="5 8" id="KW-1133">Transmembrane helix</keyword>
<name>A0ABT7TA88_9MICO</name>
<evidence type="ECO:0000313" key="11">
    <source>
        <dbReference type="Proteomes" id="UP001237823"/>
    </source>
</evidence>
<evidence type="ECO:0000256" key="7">
    <source>
        <dbReference type="SAM" id="MobiDB-lite"/>
    </source>
</evidence>
<feature type="transmembrane region" description="Helical" evidence="8">
    <location>
        <begin position="138"/>
        <end position="157"/>
    </location>
</feature>
<dbReference type="PANTHER" id="PTHR42718">
    <property type="entry name" value="MAJOR FACILITATOR SUPERFAMILY MULTIDRUG TRANSPORTER MFSC"/>
    <property type="match status" value="1"/>
</dbReference>
<feature type="transmembrane region" description="Helical" evidence="8">
    <location>
        <begin position="465"/>
        <end position="489"/>
    </location>
</feature>
<feature type="region of interest" description="Disordered" evidence="7">
    <location>
        <begin position="1"/>
        <end position="66"/>
    </location>
</feature>
<feature type="transmembrane region" description="Helical" evidence="8">
    <location>
        <begin position="293"/>
        <end position="311"/>
    </location>
</feature>
<dbReference type="Gene3D" id="1.20.1250.20">
    <property type="entry name" value="MFS general substrate transporter like domains"/>
    <property type="match status" value="1"/>
</dbReference>
<feature type="transmembrane region" description="Helical" evidence="8">
    <location>
        <begin position="228"/>
        <end position="250"/>
    </location>
</feature>
<dbReference type="Pfam" id="PF07690">
    <property type="entry name" value="MFS_1"/>
    <property type="match status" value="1"/>
</dbReference>
<feature type="domain" description="Major facilitator superfamily (MFS) profile" evidence="9">
    <location>
        <begin position="71"/>
        <end position="530"/>
    </location>
</feature>
<comment type="caution">
    <text evidence="10">The sequence shown here is derived from an EMBL/GenBank/DDBJ whole genome shotgun (WGS) entry which is preliminary data.</text>
</comment>
<dbReference type="InterPro" id="IPR004638">
    <property type="entry name" value="EmrB-like"/>
</dbReference>
<reference evidence="10 11" key="1">
    <citation type="submission" date="2023-06" db="EMBL/GenBank/DDBJ databases">
        <authorList>
            <person name="Feng G."/>
            <person name="Li J."/>
            <person name="Zhu H."/>
        </authorList>
    </citation>
    <scope>NUCLEOTIDE SEQUENCE [LARGE SCALE GENOMIC DNA]</scope>
    <source>
        <strain evidence="10 11">RHCKG23</strain>
    </source>
</reference>
<keyword evidence="3" id="KW-1003">Cell membrane</keyword>
<feature type="transmembrane region" description="Helical" evidence="8">
    <location>
        <begin position="364"/>
        <end position="386"/>
    </location>
</feature>
<organism evidence="10 11">
    <name type="scientific">Curtobacterium citri</name>
    <dbReference type="NCBI Taxonomy" id="3055139"/>
    <lineage>
        <taxon>Bacteria</taxon>
        <taxon>Bacillati</taxon>
        <taxon>Actinomycetota</taxon>
        <taxon>Actinomycetes</taxon>
        <taxon>Micrococcales</taxon>
        <taxon>Microbacteriaceae</taxon>
        <taxon>Curtobacterium</taxon>
    </lineage>
</organism>
<feature type="compositionally biased region" description="Basic and acidic residues" evidence="7">
    <location>
        <begin position="1"/>
        <end position="10"/>
    </location>
</feature>
<dbReference type="InterPro" id="IPR036259">
    <property type="entry name" value="MFS_trans_sf"/>
</dbReference>
<evidence type="ECO:0000256" key="1">
    <source>
        <dbReference type="ARBA" id="ARBA00004651"/>
    </source>
</evidence>
<dbReference type="PANTHER" id="PTHR42718:SF39">
    <property type="entry name" value="ACTINORHODIN TRANSPORTER-RELATED"/>
    <property type="match status" value="1"/>
</dbReference>
<proteinExistence type="predicted"/>
<feature type="transmembrane region" description="Helical" evidence="8">
    <location>
        <begin position="71"/>
        <end position="95"/>
    </location>
</feature>
<evidence type="ECO:0000313" key="10">
    <source>
        <dbReference type="EMBL" id="MDM7886482.1"/>
    </source>
</evidence>
<protein>
    <submittedName>
        <fullName evidence="10">MFS transporter</fullName>
    </submittedName>
</protein>
<dbReference type="Proteomes" id="UP001237823">
    <property type="component" value="Unassembled WGS sequence"/>
</dbReference>
<dbReference type="CDD" id="cd17321">
    <property type="entry name" value="MFS_MMR_MDR_like"/>
    <property type="match status" value="1"/>
</dbReference>
<feature type="transmembrane region" description="Helical" evidence="8">
    <location>
        <begin position="107"/>
        <end position="126"/>
    </location>
</feature>
<accession>A0ABT7TA88</accession>
<dbReference type="PRINTS" id="PR01036">
    <property type="entry name" value="TCRTETB"/>
</dbReference>
<dbReference type="PROSITE" id="PS50850">
    <property type="entry name" value="MFS"/>
    <property type="match status" value="1"/>
</dbReference>
<feature type="compositionally biased region" description="Basic and acidic residues" evidence="7">
    <location>
        <begin position="26"/>
        <end position="40"/>
    </location>
</feature>
<feature type="transmembrane region" description="Helical" evidence="8">
    <location>
        <begin position="262"/>
        <end position="281"/>
    </location>
</feature>
<comment type="subcellular location">
    <subcellularLocation>
        <location evidence="1">Cell membrane</location>
        <topology evidence="1">Multi-pass membrane protein</topology>
    </subcellularLocation>
</comment>
<evidence type="ECO:0000256" key="3">
    <source>
        <dbReference type="ARBA" id="ARBA00022475"/>
    </source>
</evidence>
<dbReference type="InterPro" id="IPR011701">
    <property type="entry name" value="MFS"/>
</dbReference>
<feature type="transmembrane region" description="Helical" evidence="8">
    <location>
        <begin position="398"/>
        <end position="418"/>
    </location>
</feature>
<feature type="transmembrane region" description="Helical" evidence="8">
    <location>
        <begin position="332"/>
        <end position="358"/>
    </location>
</feature>